<name>A0ABV2PR30_9BACI</name>
<dbReference type="CDD" id="cd00590">
    <property type="entry name" value="RRM_SF"/>
    <property type="match status" value="1"/>
</dbReference>
<reference evidence="3 4" key="1">
    <citation type="submission" date="2024-06" db="EMBL/GenBank/DDBJ databases">
        <title>Sorghum-associated microbial communities from plants grown in Nebraska, USA.</title>
        <authorList>
            <person name="Schachtman D."/>
        </authorList>
    </citation>
    <scope>NUCLEOTIDE SEQUENCE [LARGE SCALE GENOMIC DNA]</scope>
    <source>
        <strain evidence="3 4">736</strain>
    </source>
</reference>
<protein>
    <submittedName>
        <fullName evidence="3">Copper chaperone NosL</fullName>
    </submittedName>
</protein>
<dbReference type="InterPro" id="IPR008719">
    <property type="entry name" value="N2O_reductase_NosL"/>
</dbReference>
<evidence type="ECO:0000256" key="1">
    <source>
        <dbReference type="SAM" id="MobiDB-lite"/>
    </source>
</evidence>
<dbReference type="PANTHER" id="PTHR41247:SF1">
    <property type="entry name" value="HTH-TYPE TRANSCRIPTIONAL REPRESSOR YCNK"/>
    <property type="match status" value="1"/>
</dbReference>
<keyword evidence="2" id="KW-0732">Signal</keyword>
<dbReference type="SUPFAM" id="SSF160387">
    <property type="entry name" value="NosL/MerB-like"/>
    <property type="match status" value="1"/>
</dbReference>
<dbReference type="RefSeq" id="WP_107951421.1">
    <property type="nucleotide sequence ID" value="NZ_CP073713.1"/>
</dbReference>
<dbReference type="PANTHER" id="PTHR41247">
    <property type="entry name" value="HTH-TYPE TRANSCRIPTIONAL REPRESSOR YCNK"/>
    <property type="match status" value="1"/>
</dbReference>
<evidence type="ECO:0000313" key="3">
    <source>
        <dbReference type="EMBL" id="MET4563229.1"/>
    </source>
</evidence>
<dbReference type="EMBL" id="JBEPSB010000034">
    <property type="protein sequence ID" value="MET4563229.1"/>
    <property type="molecule type" value="Genomic_DNA"/>
</dbReference>
<gene>
    <name evidence="3" type="ORF">ABIA69_004423</name>
</gene>
<comment type="caution">
    <text evidence="3">The sequence shown here is derived from an EMBL/GenBank/DDBJ whole genome shotgun (WGS) entry which is preliminary data.</text>
</comment>
<proteinExistence type="predicted"/>
<sequence length="212" mass="24279">MKKLWIPVLAVLLLLGACSMEKSQVKEDEAQQEVTAKASQTKDSSVQVASLVDSRLQEPKEDTVCEMCNMKVYMKDHDMGVFSTQAIKKDGTVAFYDDIGCLLNAEVANEETNEKFVRDYKTKEWAKVEDVTIVKTELKSPMNWGYIYFSDKADADKYIVENPKAYVEELHKIKDDALERRKKKMQEKASNGDAESMHMEEMTQEKGHDHNH</sequence>
<feature type="compositionally biased region" description="Basic and acidic residues" evidence="1">
    <location>
        <begin position="195"/>
        <end position="212"/>
    </location>
</feature>
<dbReference type="Proteomes" id="UP001549363">
    <property type="component" value="Unassembled WGS sequence"/>
</dbReference>
<organism evidence="3 4">
    <name type="scientific">Lysinibacillus parviboronicapiens</name>
    <dbReference type="NCBI Taxonomy" id="436516"/>
    <lineage>
        <taxon>Bacteria</taxon>
        <taxon>Bacillati</taxon>
        <taxon>Bacillota</taxon>
        <taxon>Bacilli</taxon>
        <taxon>Bacillales</taxon>
        <taxon>Bacillaceae</taxon>
        <taxon>Lysinibacillus</taxon>
    </lineage>
</organism>
<accession>A0ABV2PR30</accession>
<dbReference type="PROSITE" id="PS51257">
    <property type="entry name" value="PROKAR_LIPOPROTEIN"/>
    <property type="match status" value="1"/>
</dbReference>
<feature type="signal peptide" evidence="2">
    <location>
        <begin position="1"/>
        <end position="19"/>
    </location>
</feature>
<evidence type="ECO:0000313" key="4">
    <source>
        <dbReference type="Proteomes" id="UP001549363"/>
    </source>
</evidence>
<dbReference type="Pfam" id="PF05573">
    <property type="entry name" value="NosL"/>
    <property type="match status" value="1"/>
</dbReference>
<feature type="chain" id="PRO_5047104553" evidence="2">
    <location>
        <begin position="20"/>
        <end position="212"/>
    </location>
</feature>
<evidence type="ECO:0000256" key="2">
    <source>
        <dbReference type="SAM" id="SignalP"/>
    </source>
</evidence>
<feature type="region of interest" description="Disordered" evidence="1">
    <location>
        <begin position="181"/>
        <end position="212"/>
    </location>
</feature>
<keyword evidence="4" id="KW-1185">Reference proteome</keyword>